<evidence type="ECO:0000313" key="5">
    <source>
        <dbReference type="EMBL" id="CAF4042984.1"/>
    </source>
</evidence>
<keyword evidence="1" id="KW-0732">Signal</keyword>
<protein>
    <recommendedName>
        <fullName evidence="7">Apple domain-containing protein</fullName>
    </recommendedName>
</protein>
<reference evidence="3" key="1">
    <citation type="submission" date="2021-02" db="EMBL/GenBank/DDBJ databases">
        <authorList>
            <person name="Nowell W R."/>
        </authorList>
    </citation>
    <scope>NUCLEOTIDE SEQUENCE</scope>
</reference>
<dbReference type="Proteomes" id="UP000663860">
    <property type="component" value="Unassembled WGS sequence"/>
</dbReference>
<name>A0A814IE42_9BILA</name>
<dbReference type="AlphaFoldDB" id="A0A814IE42"/>
<dbReference type="Proteomes" id="UP000663844">
    <property type="component" value="Unassembled WGS sequence"/>
</dbReference>
<dbReference type="Proteomes" id="UP000663845">
    <property type="component" value="Unassembled WGS sequence"/>
</dbReference>
<accession>A0A814IE42</accession>
<dbReference type="EMBL" id="CAJNOE010000173">
    <property type="protein sequence ID" value="CAF1010858.1"/>
    <property type="molecule type" value="Genomic_DNA"/>
</dbReference>
<dbReference type="EMBL" id="CAJOBB010003480">
    <property type="protein sequence ID" value="CAF4042984.1"/>
    <property type="molecule type" value="Genomic_DNA"/>
</dbReference>
<gene>
    <name evidence="2" type="ORF">IZO911_LOCUS18171</name>
    <name evidence="3" type="ORF">JYZ213_LOCUS17131</name>
    <name evidence="5" type="ORF">KXQ929_LOCUS31040</name>
    <name evidence="4" type="ORF">OXD698_LOCUS26340</name>
</gene>
<evidence type="ECO:0008006" key="7">
    <source>
        <dbReference type="Google" id="ProtNLM"/>
    </source>
</evidence>
<dbReference type="EMBL" id="CAJNOG010000158">
    <property type="protein sequence ID" value="CAF1022225.1"/>
    <property type="molecule type" value="Genomic_DNA"/>
</dbReference>
<evidence type="ECO:0000313" key="6">
    <source>
        <dbReference type="Proteomes" id="UP000663845"/>
    </source>
</evidence>
<proteinExistence type="predicted"/>
<dbReference type="Proteomes" id="UP000663868">
    <property type="component" value="Unassembled WGS sequence"/>
</dbReference>
<organism evidence="3 6">
    <name type="scientific">Adineta steineri</name>
    <dbReference type="NCBI Taxonomy" id="433720"/>
    <lineage>
        <taxon>Eukaryota</taxon>
        <taxon>Metazoa</taxon>
        <taxon>Spiralia</taxon>
        <taxon>Gnathifera</taxon>
        <taxon>Rotifera</taxon>
        <taxon>Eurotatoria</taxon>
        <taxon>Bdelloidea</taxon>
        <taxon>Adinetida</taxon>
        <taxon>Adinetidae</taxon>
        <taxon>Adineta</taxon>
    </lineage>
</organism>
<comment type="caution">
    <text evidence="3">The sequence shown here is derived from an EMBL/GenBank/DDBJ whole genome shotgun (WGS) entry which is preliminary data.</text>
</comment>
<dbReference type="SUPFAM" id="SSF57414">
    <property type="entry name" value="Hairpin loop containing domain-like"/>
    <property type="match status" value="1"/>
</dbReference>
<feature type="signal peptide" evidence="1">
    <location>
        <begin position="1"/>
        <end position="19"/>
    </location>
</feature>
<sequence length="229" mass="25690">MTSSCYILLVVALVVVANARDLSRFEQLARRVLQDSDEGMVDNFKLRTHKRKHMDNSEEGFYVFNKRGDTGSWTKIGSDQAIPDSECPNMELAFGTDLKTCEEYCTETVGCNAFNVQPQAHGSCVLRQCDGFPTVVNPYKGYDAYGMKDNGKWVRIATESAITDDVCDPTSIIYGKNTAECQQICESRSSCTAFNMEIYGKQCVLRNCKTDSPKAQAKANYDVWVWKKS</sequence>
<evidence type="ECO:0000313" key="3">
    <source>
        <dbReference type="EMBL" id="CAF1022225.1"/>
    </source>
</evidence>
<evidence type="ECO:0000313" key="2">
    <source>
        <dbReference type="EMBL" id="CAF1010858.1"/>
    </source>
</evidence>
<dbReference type="EMBL" id="CAJOAZ010002613">
    <property type="protein sequence ID" value="CAF3944973.1"/>
    <property type="molecule type" value="Genomic_DNA"/>
</dbReference>
<evidence type="ECO:0000256" key="1">
    <source>
        <dbReference type="SAM" id="SignalP"/>
    </source>
</evidence>
<feature type="chain" id="PRO_5036410256" description="Apple domain-containing protein" evidence="1">
    <location>
        <begin position="20"/>
        <end position="229"/>
    </location>
</feature>
<evidence type="ECO:0000313" key="4">
    <source>
        <dbReference type="EMBL" id="CAF3944973.1"/>
    </source>
</evidence>